<sequence length="358" mass="40362">MVLRLFLPAVFLALLNIAVFSSACDYAFPHQSDIPPWQSHNHTCTGSPTAYAVRPSLGKGLGVFAAHLLEDGAIIMQESPAMRIEPPPFRQELGFVISELGPVLRSSFSRLQDDAKATILSLTAHTTGTEEKKPGYDRLVTIFRSNAYNTGKDLALFPLVARINHSCRPNAGYSWSERLQKQIVFATRKIQLGEEISVSYVPLMYSKADRQKRLNQYSFKCTCEACSGSQKEIEISDERRQSIRGLFALLEKELTLEVARGVVAVKKALQLAHKSRELAKLIEEESLPDYYARAYRVAAISHARVEDWERATMWAHKSYQAHVISDPESRESQDTAALTSRFKEEWRESLRKKAARKS</sequence>
<organism evidence="3 4">
    <name type="scientific">Amniculicola lignicola CBS 123094</name>
    <dbReference type="NCBI Taxonomy" id="1392246"/>
    <lineage>
        <taxon>Eukaryota</taxon>
        <taxon>Fungi</taxon>
        <taxon>Dikarya</taxon>
        <taxon>Ascomycota</taxon>
        <taxon>Pezizomycotina</taxon>
        <taxon>Dothideomycetes</taxon>
        <taxon>Pleosporomycetidae</taxon>
        <taxon>Pleosporales</taxon>
        <taxon>Amniculicolaceae</taxon>
        <taxon>Amniculicola</taxon>
    </lineage>
</organism>
<dbReference type="InterPro" id="IPR011990">
    <property type="entry name" value="TPR-like_helical_dom_sf"/>
</dbReference>
<gene>
    <name evidence="3" type="ORF">P154DRAFT_29746</name>
</gene>
<proteinExistence type="predicted"/>
<dbReference type="Gene3D" id="2.170.270.10">
    <property type="entry name" value="SET domain"/>
    <property type="match status" value="1"/>
</dbReference>
<dbReference type="InterPro" id="IPR046341">
    <property type="entry name" value="SET_dom_sf"/>
</dbReference>
<protein>
    <submittedName>
        <fullName evidence="3">SET domain-containing protein</fullName>
    </submittedName>
</protein>
<accession>A0A6A5W001</accession>
<feature type="domain" description="SET" evidence="2">
    <location>
        <begin position="35"/>
        <end position="201"/>
    </location>
</feature>
<dbReference type="Pfam" id="PF00856">
    <property type="entry name" value="SET"/>
    <property type="match status" value="1"/>
</dbReference>
<dbReference type="PANTHER" id="PTHR47332:SF4">
    <property type="entry name" value="SET DOMAIN-CONTAINING PROTEIN 5"/>
    <property type="match status" value="1"/>
</dbReference>
<keyword evidence="4" id="KW-1185">Reference proteome</keyword>
<dbReference type="PROSITE" id="PS50280">
    <property type="entry name" value="SET"/>
    <property type="match status" value="1"/>
</dbReference>
<dbReference type="EMBL" id="ML977657">
    <property type="protein sequence ID" value="KAF1994507.1"/>
    <property type="molecule type" value="Genomic_DNA"/>
</dbReference>
<dbReference type="Proteomes" id="UP000799779">
    <property type="component" value="Unassembled WGS sequence"/>
</dbReference>
<dbReference type="InterPro" id="IPR001214">
    <property type="entry name" value="SET_dom"/>
</dbReference>
<name>A0A6A5W001_9PLEO</name>
<dbReference type="Gene3D" id="1.25.40.10">
    <property type="entry name" value="Tetratricopeptide repeat domain"/>
    <property type="match status" value="1"/>
</dbReference>
<evidence type="ECO:0000259" key="2">
    <source>
        <dbReference type="PROSITE" id="PS50280"/>
    </source>
</evidence>
<keyword evidence="1" id="KW-0732">Signal</keyword>
<feature type="signal peptide" evidence="1">
    <location>
        <begin position="1"/>
        <end position="23"/>
    </location>
</feature>
<dbReference type="OrthoDB" id="265717at2759"/>
<evidence type="ECO:0000313" key="4">
    <source>
        <dbReference type="Proteomes" id="UP000799779"/>
    </source>
</evidence>
<dbReference type="PROSITE" id="PS51257">
    <property type="entry name" value="PROKAR_LIPOPROTEIN"/>
    <property type="match status" value="1"/>
</dbReference>
<reference evidence="3" key="1">
    <citation type="journal article" date="2020" name="Stud. Mycol.">
        <title>101 Dothideomycetes genomes: a test case for predicting lifestyles and emergence of pathogens.</title>
        <authorList>
            <person name="Haridas S."/>
            <person name="Albert R."/>
            <person name="Binder M."/>
            <person name="Bloem J."/>
            <person name="Labutti K."/>
            <person name="Salamov A."/>
            <person name="Andreopoulos B."/>
            <person name="Baker S."/>
            <person name="Barry K."/>
            <person name="Bills G."/>
            <person name="Bluhm B."/>
            <person name="Cannon C."/>
            <person name="Castanera R."/>
            <person name="Culley D."/>
            <person name="Daum C."/>
            <person name="Ezra D."/>
            <person name="Gonzalez J."/>
            <person name="Henrissat B."/>
            <person name="Kuo A."/>
            <person name="Liang C."/>
            <person name="Lipzen A."/>
            <person name="Lutzoni F."/>
            <person name="Magnuson J."/>
            <person name="Mondo S."/>
            <person name="Nolan M."/>
            <person name="Ohm R."/>
            <person name="Pangilinan J."/>
            <person name="Park H.-J."/>
            <person name="Ramirez L."/>
            <person name="Alfaro M."/>
            <person name="Sun H."/>
            <person name="Tritt A."/>
            <person name="Yoshinaga Y."/>
            <person name="Zwiers L.-H."/>
            <person name="Turgeon B."/>
            <person name="Goodwin S."/>
            <person name="Spatafora J."/>
            <person name="Crous P."/>
            <person name="Grigoriev I."/>
        </authorList>
    </citation>
    <scope>NUCLEOTIDE SEQUENCE</scope>
    <source>
        <strain evidence="3">CBS 123094</strain>
    </source>
</reference>
<evidence type="ECO:0000313" key="3">
    <source>
        <dbReference type="EMBL" id="KAF1994507.1"/>
    </source>
</evidence>
<feature type="chain" id="PRO_5025600298" evidence="1">
    <location>
        <begin position="24"/>
        <end position="358"/>
    </location>
</feature>
<dbReference type="SUPFAM" id="SSF82199">
    <property type="entry name" value="SET domain"/>
    <property type="match status" value="1"/>
</dbReference>
<dbReference type="PANTHER" id="PTHR47332">
    <property type="entry name" value="SET DOMAIN-CONTAINING PROTEIN 5"/>
    <property type="match status" value="1"/>
</dbReference>
<dbReference type="SMART" id="SM00317">
    <property type="entry name" value="SET"/>
    <property type="match status" value="1"/>
</dbReference>
<dbReference type="InterPro" id="IPR053185">
    <property type="entry name" value="SET_domain_protein"/>
</dbReference>
<dbReference type="CDD" id="cd20071">
    <property type="entry name" value="SET_SMYD"/>
    <property type="match status" value="1"/>
</dbReference>
<evidence type="ECO:0000256" key="1">
    <source>
        <dbReference type="SAM" id="SignalP"/>
    </source>
</evidence>
<dbReference type="AlphaFoldDB" id="A0A6A5W001"/>